<keyword evidence="3" id="KW-1185">Reference proteome</keyword>
<dbReference type="SUPFAM" id="SSF81901">
    <property type="entry name" value="HCP-like"/>
    <property type="match status" value="1"/>
</dbReference>
<dbReference type="SUPFAM" id="SSF56112">
    <property type="entry name" value="Protein kinase-like (PK-like)"/>
    <property type="match status" value="1"/>
</dbReference>
<evidence type="ECO:0000313" key="3">
    <source>
        <dbReference type="Proteomes" id="UP001153678"/>
    </source>
</evidence>
<dbReference type="InterPro" id="IPR011990">
    <property type="entry name" value="TPR-like_helical_dom_sf"/>
</dbReference>
<name>A0A9W4SG37_9GLOM</name>
<organism evidence="2 3">
    <name type="scientific">Funneliformis geosporum</name>
    <dbReference type="NCBI Taxonomy" id="1117311"/>
    <lineage>
        <taxon>Eukaryota</taxon>
        <taxon>Fungi</taxon>
        <taxon>Fungi incertae sedis</taxon>
        <taxon>Mucoromycota</taxon>
        <taxon>Glomeromycotina</taxon>
        <taxon>Glomeromycetes</taxon>
        <taxon>Glomerales</taxon>
        <taxon>Glomeraceae</taxon>
        <taxon>Funneliformis</taxon>
    </lineage>
</organism>
<dbReference type="GO" id="GO:0007169">
    <property type="term" value="P:cell surface receptor protein tyrosine kinase signaling pathway"/>
    <property type="evidence" value="ECO:0007669"/>
    <property type="project" value="TreeGrafter"/>
</dbReference>
<dbReference type="EMBL" id="CAMKVN010000371">
    <property type="protein sequence ID" value="CAI2167227.1"/>
    <property type="molecule type" value="Genomic_DNA"/>
</dbReference>
<accession>A0A9W4SG37</accession>
<dbReference type="InterPro" id="IPR001245">
    <property type="entry name" value="Ser-Thr/Tyr_kinase_cat_dom"/>
</dbReference>
<dbReference type="PANTHER" id="PTHR24416:SF617">
    <property type="entry name" value="RET ONCOGENE, ISOFORM A"/>
    <property type="match status" value="1"/>
</dbReference>
<reference evidence="2" key="1">
    <citation type="submission" date="2022-08" db="EMBL/GenBank/DDBJ databases">
        <authorList>
            <person name="Kallberg Y."/>
            <person name="Tangrot J."/>
            <person name="Rosling A."/>
        </authorList>
    </citation>
    <scope>NUCLEOTIDE SEQUENCE</scope>
    <source>
        <strain evidence="2">Wild A</strain>
    </source>
</reference>
<dbReference type="GO" id="GO:0005524">
    <property type="term" value="F:ATP binding"/>
    <property type="evidence" value="ECO:0007669"/>
    <property type="project" value="InterPro"/>
</dbReference>
<dbReference type="Gene3D" id="1.25.40.10">
    <property type="entry name" value="Tetratricopeptide repeat domain"/>
    <property type="match status" value="1"/>
</dbReference>
<protein>
    <submittedName>
        <fullName evidence="2">7963_t:CDS:1</fullName>
    </submittedName>
</protein>
<dbReference type="GO" id="GO:0004714">
    <property type="term" value="F:transmembrane receptor protein tyrosine kinase activity"/>
    <property type="evidence" value="ECO:0007669"/>
    <property type="project" value="TreeGrafter"/>
</dbReference>
<evidence type="ECO:0000259" key="1">
    <source>
        <dbReference type="PROSITE" id="PS50011"/>
    </source>
</evidence>
<dbReference type="SMART" id="SM00219">
    <property type="entry name" value="TyrKc"/>
    <property type="match status" value="1"/>
</dbReference>
<dbReference type="OrthoDB" id="6364235at2759"/>
<dbReference type="AlphaFoldDB" id="A0A9W4SG37"/>
<dbReference type="Pfam" id="PF07714">
    <property type="entry name" value="PK_Tyr_Ser-Thr"/>
    <property type="match status" value="1"/>
</dbReference>
<dbReference type="GO" id="GO:0005886">
    <property type="term" value="C:plasma membrane"/>
    <property type="evidence" value="ECO:0007669"/>
    <property type="project" value="TreeGrafter"/>
</dbReference>
<sequence>MAGHDIKYLTLIERSKSGKGQVIYVAMTIRNGMKLKELLTNTFMTKIQEEWNQVFYGKHGEENLKEYVYSKHGIKEFSMRDIVCGLNVKKNVDFVEKTVSPLDGVELITHVAETASSVVIPFEQFLPLVKKDYDSSITLLSFTLTVDFKNNSEKEDKILKEDIEELLKFQAALAESIEVVGKKISHVDETISGASDKVNLVIKKVNYEEANEPPRSDRLRKYVYVKTKEDVAFKRVDKGNYNTVKNQVTILKKLKDCQNIIHFYRLTKNDKDDFYLVTEWAEYKNLREYITSNGQNIEVKLRIKFAYDIAKGLNFLNSVKIVHRDIRSKNILVEKNENNKRNTEEEAKKNMIPNVKITVLVFFFGKLVNVEFLKYNALVNKAVDQNPGLRPILVQDIFNNYIKHTVSRSGTLNSDTIAATDEDFVIDFNKAADYGDEYPDAQLLRYATLVMQGKGVESNTEEALNYFVKAAKNDHLVAMFNVSTYYFSQSDVELGRYYMMMPLVKIMSKQLGIAKITASRMRSDLIKFRSTN</sequence>
<comment type="caution">
    <text evidence="2">The sequence shown here is derived from an EMBL/GenBank/DDBJ whole genome shotgun (WGS) entry which is preliminary data.</text>
</comment>
<dbReference type="InterPro" id="IPR011009">
    <property type="entry name" value="Kinase-like_dom_sf"/>
</dbReference>
<dbReference type="InterPro" id="IPR008266">
    <property type="entry name" value="Tyr_kinase_AS"/>
</dbReference>
<dbReference type="PROSITE" id="PS50011">
    <property type="entry name" value="PROTEIN_KINASE_DOM"/>
    <property type="match status" value="1"/>
</dbReference>
<dbReference type="InterPro" id="IPR050122">
    <property type="entry name" value="RTK"/>
</dbReference>
<dbReference type="GO" id="GO:0043235">
    <property type="term" value="C:receptor complex"/>
    <property type="evidence" value="ECO:0007669"/>
    <property type="project" value="TreeGrafter"/>
</dbReference>
<proteinExistence type="predicted"/>
<dbReference type="Gene3D" id="1.10.510.10">
    <property type="entry name" value="Transferase(Phosphotransferase) domain 1"/>
    <property type="match status" value="1"/>
</dbReference>
<feature type="domain" description="Protein kinase" evidence="1">
    <location>
        <begin position="184"/>
        <end position="532"/>
    </location>
</feature>
<dbReference type="InterPro" id="IPR020635">
    <property type="entry name" value="Tyr_kinase_cat_dom"/>
</dbReference>
<gene>
    <name evidence="2" type="ORF">FWILDA_LOCUS2967</name>
</gene>
<dbReference type="PANTHER" id="PTHR24416">
    <property type="entry name" value="TYROSINE-PROTEIN KINASE RECEPTOR"/>
    <property type="match status" value="1"/>
</dbReference>
<evidence type="ECO:0000313" key="2">
    <source>
        <dbReference type="EMBL" id="CAI2167227.1"/>
    </source>
</evidence>
<dbReference type="PROSITE" id="PS00109">
    <property type="entry name" value="PROTEIN_KINASE_TYR"/>
    <property type="match status" value="1"/>
</dbReference>
<dbReference type="InterPro" id="IPR000719">
    <property type="entry name" value="Prot_kinase_dom"/>
</dbReference>
<dbReference type="Proteomes" id="UP001153678">
    <property type="component" value="Unassembled WGS sequence"/>
</dbReference>